<sequence>GESGEFADAVKKIIRVSGTKPEYEEEFHQLMGGTGGKENLMDELGDVLWYLVKLGDFLNVSLDGLMVLNTYKLYNRLIKRGKFTKEEMPWPFTDPAISYEATEEYMNDVRIDQTL</sequence>
<gene>
    <name evidence="2" type="ORF">LCGC14_2101520</name>
</gene>
<dbReference type="InterPro" id="IPR004518">
    <property type="entry name" value="MazG-like_dom"/>
</dbReference>
<feature type="domain" description="NTP pyrophosphohydrolase MazG-like" evidence="1">
    <location>
        <begin position="1"/>
        <end position="56"/>
    </location>
</feature>
<reference evidence="2" key="1">
    <citation type="journal article" date="2015" name="Nature">
        <title>Complex archaea that bridge the gap between prokaryotes and eukaryotes.</title>
        <authorList>
            <person name="Spang A."/>
            <person name="Saw J.H."/>
            <person name="Jorgensen S.L."/>
            <person name="Zaremba-Niedzwiedzka K."/>
            <person name="Martijn J."/>
            <person name="Lind A.E."/>
            <person name="van Eijk R."/>
            <person name="Schleper C."/>
            <person name="Guy L."/>
            <person name="Ettema T.J."/>
        </authorList>
    </citation>
    <scope>NUCLEOTIDE SEQUENCE</scope>
</reference>
<evidence type="ECO:0000313" key="2">
    <source>
        <dbReference type="EMBL" id="KKL70781.1"/>
    </source>
</evidence>
<feature type="non-terminal residue" evidence="2">
    <location>
        <position position="1"/>
    </location>
</feature>
<evidence type="ECO:0000259" key="1">
    <source>
        <dbReference type="Pfam" id="PF03819"/>
    </source>
</evidence>
<accession>A0A0F9EX19</accession>
<dbReference type="EMBL" id="LAZR01025796">
    <property type="protein sequence ID" value="KKL70781.1"/>
    <property type="molecule type" value="Genomic_DNA"/>
</dbReference>
<dbReference type="SUPFAM" id="SSF101386">
    <property type="entry name" value="all-alpha NTP pyrophosphatases"/>
    <property type="match status" value="1"/>
</dbReference>
<protein>
    <recommendedName>
        <fullName evidence="1">NTP pyrophosphohydrolase MazG-like domain-containing protein</fullName>
    </recommendedName>
</protein>
<dbReference type="AlphaFoldDB" id="A0A0F9EX19"/>
<organism evidence="2">
    <name type="scientific">marine sediment metagenome</name>
    <dbReference type="NCBI Taxonomy" id="412755"/>
    <lineage>
        <taxon>unclassified sequences</taxon>
        <taxon>metagenomes</taxon>
        <taxon>ecological metagenomes</taxon>
    </lineage>
</organism>
<dbReference type="Pfam" id="PF03819">
    <property type="entry name" value="MazG"/>
    <property type="match status" value="1"/>
</dbReference>
<comment type="caution">
    <text evidence="2">The sequence shown here is derived from an EMBL/GenBank/DDBJ whole genome shotgun (WGS) entry which is preliminary data.</text>
</comment>
<proteinExistence type="predicted"/>
<dbReference type="Gene3D" id="1.10.287.1080">
    <property type="entry name" value="MazG-like"/>
    <property type="match status" value="1"/>
</dbReference>
<name>A0A0F9EX19_9ZZZZ</name>